<dbReference type="OrthoDB" id="9098057at2"/>
<evidence type="ECO:0008006" key="4">
    <source>
        <dbReference type="Google" id="ProtNLM"/>
    </source>
</evidence>
<proteinExistence type="predicted"/>
<keyword evidence="3" id="KW-1185">Reference proteome</keyword>
<dbReference type="Proteomes" id="UP000238169">
    <property type="component" value="Unassembled WGS sequence"/>
</dbReference>
<organism evidence="2 3">
    <name type="scientific">Caballeronia novacaledonica</name>
    <dbReference type="NCBI Taxonomy" id="1544861"/>
    <lineage>
        <taxon>Bacteria</taxon>
        <taxon>Pseudomonadati</taxon>
        <taxon>Pseudomonadota</taxon>
        <taxon>Betaproteobacteria</taxon>
        <taxon>Burkholderiales</taxon>
        <taxon>Burkholderiaceae</taxon>
        <taxon>Caballeronia</taxon>
    </lineage>
</organism>
<evidence type="ECO:0000313" key="2">
    <source>
        <dbReference type="EMBL" id="SPB16515.1"/>
    </source>
</evidence>
<name>A0A2U3I8H8_9BURK</name>
<dbReference type="AlphaFoldDB" id="A0A2U3I8H8"/>
<feature type="region of interest" description="Disordered" evidence="1">
    <location>
        <begin position="1"/>
        <end position="33"/>
    </location>
</feature>
<evidence type="ECO:0000313" key="3">
    <source>
        <dbReference type="Proteomes" id="UP000238169"/>
    </source>
</evidence>
<evidence type="ECO:0000256" key="1">
    <source>
        <dbReference type="SAM" id="MobiDB-lite"/>
    </source>
</evidence>
<feature type="region of interest" description="Disordered" evidence="1">
    <location>
        <begin position="138"/>
        <end position="159"/>
    </location>
</feature>
<sequence length="159" mass="16956">MAGVPGRSGRRAKPTAKKELAGNPGKRALNKDEPDFGLVENIDAPEWIVAEARDMWERVVPLLCSQKILQMTDLHIVELFCSAYGNWRVAQADVVRNGPVVLGAQGGPTKNPAATVVKESASQMATFGAMLGLDPSSRQRLMGGGKKKTDNPFGALLGS</sequence>
<protein>
    <recommendedName>
        <fullName evidence="4">Phage terminase, small subunit</fullName>
    </recommendedName>
</protein>
<reference evidence="3" key="1">
    <citation type="submission" date="2018-01" db="EMBL/GenBank/DDBJ databases">
        <authorList>
            <person name="Peeters C."/>
        </authorList>
    </citation>
    <scope>NUCLEOTIDE SEQUENCE [LARGE SCALE GENOMIC DNA]</scope>
</reference>
<dbReference type="InterPro" id="IPR006448">
    <property type="entry name" value="Phage_term_ssu_P27"/>
</dbReference>
<accession>A0A2U3I8H8</accession>
<dbReference type="NCBIfam" id="TIGR01558">
    <property type="entry name" value="sm_term_P27"/>
    <property type="match status" value="1"/>
</dbReference>
<dbReference type="RefSeq" id="WP_045454272.1">
    <property type="nucleotide sequence ID" value="NZ_OGTP01000013.1"/>
</dbReference>
<dbReference type="EMBL" id="OGTP01000013">
    <property type="protein sequence ID" value="SPB16515.1"/>
    <property type="molecule type" value="Genomic_DNA"/>
</dbReference>
<dbReference type="Pfam" id="PF05119">
    <property type="entry name" value="Terminase_4"/>
    <property type="match status" value="1"/>
</dbReference>
<gene>
    <name evidence="2" type="ORF">NOV72_03714</name>
</gene>